<keyword evidence="8" id="KW-0472">Membrane</keyword>
<dbReference type="PANTHER" id="PTHR43918">
    <property type="entry name" value="ACETYLCHOLINESTERASE"/>
    <property type="match status" value="1"/>
</dbReference>
<evidence type="ECO:0000256" key="2">
    <source>
        <dbReference type="ARBA" id="ARBA00005964"/>
    </source>
</evidence>
<evidence type="ECO:0000256" key="1">
    <source>
        <dbReference type="ARBA" id="ARBA00004202"/>
    </source>
</evidence>
<protein>
    <recommendedName>
        <fullName evidence="10">Carboxylic ester hydrolase</fullName>
        <ecNumber evidence="10">3.1.1.-</ecNumber>
    </recommendedName>
</protein>
<organism evidence="12">
    <name type="scientific">Nippostrongylus brasiliensis</name>
    <name type="common">Rat hookworm</name>
    <dbReference type="NCBI Taxonomy" id="27835"/>
    <lineage>
        <taxon>Eukaryota</taxon>
        <taxon>Metazoa</taxon>
        <taxon>Ecdysozoa</taxon>
        <taxon>Nematoda</taxon>
        <taxon>Chromadorea</taxon>
        <taxon>Rhabditida</taxon>
        <taxon>Rhabditina</taxon>
        <taxon>Rhabditomorpha</taxon>
        <taxon>Strongyloidea</taxon>
        <taxon>Heligmosomidae</taxon>
        <taxon>Nippostrongylus</taxon>
    </lineage>
</organism>
<evidence type="ECO:0000256" key="9">
    <source>
        <dbReference type="ARBA" id="ARBA00034103"/>
    </source>
</evidence>
<keyword evidence="5 10" id="KW-0378">Hydrolase</keyword>
<dbReference type="PROSITE" id="PS00122">
    <property type="entry name" value="CARBOXYLESTERASE_B_1"/>
    <property type="match status" value="1"/>
</dbReference>
<reference evidence="12" key="1">
    <citation type="submission" date="2016-04" db="UniProtKB">
        <authorList>
            <consortium name="WormBaseParasite"/>
        </authorList>
    </citation>
    <scope>IDENTIFICATION</scope>
</reference>
<evidence type="ECO:0000313" key="12">
    <source>
        <dbReference type="WBParaSite" id="NBR_0001754501-mRNA-1"/>
    </source>
</evidence>
<evidence type="ECO:0000256" key="6">
    <source>
        <dbReference type="ARBA" id="ARBA00022867"/>
    </source>
</evidence>
<evidence type="ECO:0000256" key="8">
    <source>
        <dbReference type="ARBA" id="ARBA00023136"/>
    </source>
</evidence>
<sequence length="264" mass="30029">LTFLDVGKNSEYFGGDAKRVTIFGESAGAASVSSHLLAPDSRRLFSKAILNAAADELYSMVLPLEFPFGPITFDLNYFKGDFRNKLSNGNFKKNAPIFIGTMKDEGTYWLPYYLSNTGFSFDPSKGADSPDNAALIDEYRDGVARFVSDFFFTCDVMNFVDELMWSSTAPVYMYFLTARLYKKWPTYDDVSAKTLIIDENVTKGKYYVKRKLHEKYCRIIAKAIKAAGKAIWLQIEANILWVHNSERQQIIMTRSLFVLFSNLI</sequence>
<dbReference type="EC" id="3.1.1.-" evidence="10"/>
<keyword evidence="3" id="KW-1003">Cell membrane</keyword>
<dbReference type="PANTHER" id="PTHR43918:SF11">
    <property type="entry name" value="ACETYLCHOLINESTERASE"/>
    <property type="match status" value="1"/>
</dbReference>
<dbReference type="GO" id="GO:0005886">
    <property type="term" value="C:plasma membrane"/>
    <property type="evidence" value="ECO:0007669"/>
    <property type="project" value="UniProtKB-SubCell"/>
</dbReference>
<accession>A0A158R354</accession>
<comment type="similarity">
    <text evidence="2 10">Belongs to the type-B carboxylesterase/lipase family.</text>
</comment>
<evidence type="ECO:0000256" key="3">
    <source>
        <dbReference type="ARBA" id="ARBA00022475"/>
    </source>
</evidence>
<keyword evidence="4" id="KW-0719">Serine esterase</keyword>
<name>A0A158R354_NIPBR</name>
<dbReference type="GO" id="GO:0006581">
    <property type="term" value="P:acetylcholine catabolic process"/>
    <property type="evidence" value="ECO:0007669"/>
    <property type="project" value="TreeGrafter"/>
</dbReference>
<dbReference type="OMA" id="WTEFANT"/>
<dbReference type="InterPro" id="IPR029058">
    <property type="entry name" value="AB_hydrolase_fold"/>
</dbReference>
<dbReference type="SUPFAM" id="SSF53474">
    <property type="entry name" value="alpha/beta-Hydrolases"/>
    <property type="match status" value="1"/>
</dbReference>
<evidence type="ECO:0000259" key="11">
    <source>
        <dbReference type="Pfam" id="PF00135"/>
    </source>
</evidence>
<dbReference type="GO" id="GO:0045202">
    <property type="term" value="C:synapse"/>
    <property type="evidence" value="ECO:0007669"/>
    <property type="project" value="UniProtKB-SubCell"/>
</dbReference>
<dbReference type="GO" id="GO:0019695">
    <property type="term" value="P:choline metabolic process"/>
    <property type="evidence" value="ECO:0007669"/>
    <property type="project" value="TreeGrafter"/>
</dbReference>
<dbReference type="Gene3D" id="3.40.50.1820">
    <property type="entry name" value="alpha/beta hydrolase"/>
    <property type="match status" value="2"/>
</dbReference>
<evidence type="ECO:0000256" key="7">
    <source>
        <dbReference type="ARBA" id="ARBA00023018"/>
    </source>
</evidence>
<dbReference type="WBParaSite" id="NBR_0001754501-mRNA-1">
    <property type="protein sequence ID" value="NBR_0001754501-mRNA-1"/>
    <property type="gene ID" value="NBR_0001754501"/>
</dbReference>
<evidence type="ECO:0000256" key="5">
    <source>
        <dbReference type="ARBA" id="ARBA00022801"/>
    </source>
</evidence>
<dbReference type="InterPro" id="IPR050654">
    <property type="entry name" value="AChE-related_enzymes"/>
</dbReference>
<evidence type="ECO:0000256" key="10">
    <source>
        <dbReference type="RuleBase" id="RU361235"/>
    </source>
</evidence>
<proteinExistence type="inferred from homology"/>
<dbReference type="GO" id="GO:0005615">
    <property type="term" value="C:extracellular space"/>
    <property type="evidence" value="ECO:0007669"/>
    <property type="project" value="TreeGrafter"/>
</dbReference>
<evidence type="ECO:0000256" key="4">
    <source>
        <dbReference type="ARBA" id="ARBA00022487"/>
    </source>
</evidence>
<dbReference type="InterPro" id="IPR002018">
    <property type="entry name" value="CarbesteraseB"/>
</dbReference>
<keyword evidence="6" id="KW-0531">Neurotransmitter degradation</keyword>
<dbReference type="InterPro" id="IPR019826">
    <property type="entry name" value="Carboxylesterase_B_AS"/>
</dbReference>
<dbReference type="GO" id="GO:0003990">
    <property type="term" value="F:acetylcholinesterase activity"/>
    <property type="evidence" value="ECO:0007669"/>
    <property type="project" value="TreeGrafter"/>
</dbReference>
<keyword evidence="7" id="KW-0770">Synapse</keyword>
<feature type="domain" description="Carboxylesterase type B" evidence="11">
    <location>
        <begin position="7"/>
        <end position="52"/>
    </location>
</feature>
<dbReference type="Pfam" id="PF00135">
    <property type="entry name" value="COesterase"/>
    <property type="match status" value="1"/>
</dbReference>
<dbReference type="AlphaFoldDB" id="A0A158R354"/>
<comment type="subcellular location">
    <subcellularLocation>
        <location evidence="1">Cell membrane</location>
        <topology evidence="1">Peripheral membrane protein</topology>
    </subcellularLocation>
    <subcellularLocation>
        <location evidence="9">Synapse</location>
    </subcellularLocation>
</comment>